<dbReference type="PANTHER" id="PTHR46796">
    <property type="entry name" value="HTH-TYPE TRANSCRIPTIONAL ACTIVATOR RHAS-RELATED"/>
    <property type="match status" value="1"/>
</dbReference>
<dbReference type="OrthoDB" id="655946at2"/>
<organism evidence="5 6">
    <name type="scientific">Chitinophaga lutea</name>
    <dbReference type="NCBI Taxonomy" id="2488634"/>
    <lineage>
        <taxon>Bacteria</taxon>
        <taxon>Pseudomonadati</taxon>
        <taxon>Bacteroidota</taxon>
        <taxon>Chitinophagia</taxon>
        <taxon>Chitinophagales</taxon>
        <taxon>Chitinophagaceae</taxon>
        <taxon>Chitinophaga</taxon>
    </lineage>
</organism>
<dbReference type="Pfam" id="PF20240">
    <property type="entry name" value="DUF6597"/>
    <property type="match status" value="1"/>
</dbReference>
<dbReference type="Pfam" id="PF12833">
    <property type="entry name" value="HTH_18"/>
    <property type="match status" value="1"/>
</dbReference>
<dbReference type="PROSITE" id="PS01124">
    <property type="entry name" value="HTH_ARAC_FAMILY_2"/>
    <property type="match status" value="1"/>
</dbReference>
<dbReference type="Proteomes" id="UP000278351">
    <property type="component" value="Unassembled WGS sequence"/>
</dbReference>
<evidence type="ECO:0000256" key="2">
    <source>
        <dbReference type="ARBA" id="ARBA00023125"/>
    </source>
</evidence>
<proteinExistence type="predicted"/>
<protein>
    <submittedName>
        <fullName evidence="5">AraC family transcriptional regulator</fullName>
    </submittedName>
</protein>
<dbReference type="Gene3D" id="1.10.10.60">
    <property type="entry name" value="Homeodomain-like"/>
    <property type="match status" value="1"/>
</dbReference>
<name>A0A3N4PXC2_9BACT</name>
<keyword evidence="6" id="KW-1185">Reference proteome</keyword>
<dbReference type="SMART" id="SM00342">
    <property type="entry name" value="HTH_ARAC"/>
    <property type="match status" value="1"/>
</dbReference>
<evidence type="ECO:0000313" key="5">
    <source>
        <dbReference type="EMBL" id="RPE08320.1"/>
    </source>
</evidence>
<evidence type="ECO:0000256" key="1">
    <source>
        <dbReference type="ARBA" id="ARBA00023015"/>
    </source>
</evidence>
<keyword evidence="3" id="KW-0804">Transcription</keyword>
<dbReference type="GO" id="GO:0043565">
    <property type="term" value="F:sequence-specific DNA binding"/>
    <property type="evidence" value="ECO:0007669"/>
    <property type="project" value="InterPro"/>
</dbReference>
<reference evidence="5 6" key="1">
    <citation type="submission" date="2018-11" db="EMBL/GenBank/DDBJ databases">
        <title>Chitinophaga lutea sp.nov., isolate from arsenic contaminated soil.</title>
        <authorList>
            <person name="Zong Y."/>
        </authorList>
    </citation>
    <scope>NUCLEOTIDE SEQUENCE [LARGE SCALE GENOMIC DNA]</scope>
    <source>
        <strain evidence="5 6">ZY74</strain>
    </source>
</reference>
<evidence type="ECO:0000313" key="6">
    <source>
        <dbReference type="Proteomes" id="UP000278351"/>
    </source>
</evidence>
<dbReference type="EMBL" id="RPDH01000002">
    <property type="protein sequence ID" value="RPE08320.1"/>
    <property type="molecule type" value="Genomic_DNA"/>
</dbReference>
<dbReference type="RefSeq" id="WP_123847322.1">
    <property type="nucleotide sequence ID" value="NZ_RPDH01000002.1"/>
</dbReference>
<evidence type="ECO:0000256" key="3">
    <source>
        <dbReference type="ARBA" id="ARBA00023163"/>
    </source>
</evidence>
<dbReference type="InterPro" id="IPR046532">
    <property type="entry name" value="DUF6597"/>
</dbReference>
<keyword evidence="1" id="KW-0805">Transcription regulation</keyword>
<dbReference type="PANTHER" id="PTHR46796:SF15">
    <property type="entry name" value="BLL1074 PROTEIN"/>
    <property type="match status" value="1"/>
</dbReference>
<gene>
    <name evidence="5" type="ORF">EGT74_14790</name>
</gene>
<accession>A0A3N4PXC2</accession>
<dbReference type="InterPro" id="IPR050204">
    <property type="entry name" value="AraC_XylS_family_regulators"/>
</dbReference>
<feature type="domain" description="HTH araC/xylS-type" evidence="4">
    <location>
        <begin position="169"/>
        <end position="271"/>
    </location>
</feature>
<dbReference type="InterPro" id="IPR018060">
    <property type="entry name" value="HTH_AraC"/>
</dbReference>
<sequence length="275" mass="30560">MPRLLSIVAQQLPTEALRPYVAGYVFRTAAIRAKDAAVHKAMPLRSVSSIDFFMGDAFETTDCASGRVVPFARCTIRGPRTHRKYAIRLSGDLVSFSIRFTPAGLYALLGIPASEFSDEAIDGALVMPAVFPGLTERLMACTSLDHCIQTAEPYLLHLLQQAGRHIHPSPAVQEMAALIAGGQGALSIACLQQQVCLGKRQLERNFVKEVGVTPKMYSRMLRFSNMLQYKMRNSQTRWAALAYEFAYADQMHLIRDFRQFLGVTPSEFSADDFAF</sequence>
<dbReference type="GO" id="GO:0003700">
    <property type="term" value="F:DNA-binding transcription factor activity"/>
    <property type="evidence" value="ECO:0007669"/>
    <property type="project" value="InterPro"/>
</dbReference>
<evidence type="ECO:0000259" key="4">
    <source>
        <dbReference type="PROSITE" id="PS01124"/>
    </source>
</evidence>
<comment type="caution">
    <text evidence="5">The sequence shown here is derived from an EMBL/GenBank/DDBJ whole genome shotgun (WGS) entry which is preliminary data.</text>
</comment>
<dbReference type="AlphaFoldDB" id="A0A3N4PXC2"/>
<keyword evidence="2" id="KW-0238">DNA-binding</keyword>